<dbReference type="InterPro" id="IPR010178">
    <property type="entry name" value="Lit"/>
</dbReference>
<keyword evidence="2" id="KW-0812">Transmembrane</keyword>
<evidence type="ECO:0008006" key="5">
    <source>
        <dbReference type="Google" id="ProtNLM"/>
    </source>
</evidence>
<name>A0A917IU24_9MICC</name>
<dbReference type="Pfam" id="PF07314">
    <property type="entry name" value="Lit"/>
    <property type="match status" value="1"/>
</dbReference>
<dbReference type="NCBIfam" id="TIGR01906">
    <property type="entry name" value="integ_TIGR01906"/>
    <property type="match status" value="1"/>
</dbReference>
<feature type="transmembrane region" description="Helical" evidence="2">
    <location>
        <begin position="115"/>
        <end position="143"/>
    </location>
</feature>
<evidence type="ECO:0000256" key="2">
    <source>
        <dbReference type="SAM" id="Phobius"/>
    </source>
</evidence>
<dbReference type="EMBL" id="BMDC01000002">
    <property type="protein sequence ID" value="GGH62876.1"/>
    <property type="molecule type" value="Genomic_DNA"/>
</dbReference>
<feature type="compositionally biased region" description="Low complexity" evidence="1">
    <location>
        <begin position="53"/>
        <end position="64"/>
    </location>
</feature>
<keyword evidence="2" id="KW-1133">Transmembrane helix</keyword>
<reference evidence="3 4" key="1">
    <citation type="journal article" date="2014" name="Int. J. Syst. Evol. Microbiol.">
        <title>Complete genome sequence of Corynebacterium casei LMG S-19264T (=DSM 44701T), isolated from a smear-ripened cheese.</title>
        <authorList>
            <consortium name="US DOE Joint Genome Institute (JGI-PGF)"/>
            <person name="Walter F."/>
            <person name="Albersmeier A."/>
            <person name="Kalinowski J."/>
            <person name="Ruckert C."/>
        </authorList>
    </citation>
    <scope>NUCLEOTIDE SEQUENCE [LARGE SCALE GENOMIC DNA]</scope>
    <source>
        <strain evidence="3 4">CCM 8669</strain>
    </source>
</reference>
<keyword evidence="2" id="KW-0472">Membrane</keyword>
<feature type="transmembrane region" description="Helical" evidence="2">
    <location>
        <begin position="206"/>
        <end position="228"/>
    </location>
</feature>
<organism evidence="3 4">
    <name type="scientific">Rothia aerolata</name>
    <dbReference type="NCBI Taxonomy" id="1812262"/>
    <lineage>
        <taxon>Bacteria</taxon>
        <taxon>Bacillati</taxon>
        <taxon>Actinomycetota</taxon>
        <taxon>Actinomycetes</taxon>
        <taxon>Micrococcales</taxon>
        <taxon>Micrococcaceae</taxon>
        <taxon>Rothia</taxon>
    </lineage>
</organism>
<feature type="transmembrane region" description="Helical" evidence="2">
    <location>
        <begin position="299"/>
        <end position="321"/>
    </location>
</feature>
<feature type="compositionally biased region" description="Basic and acidic residues" evidence="1">
    <location>
        <begin position="25"/>
        <end position="44"/>
    </location>
</feature>
<evidence type="ECO:0000256" key="1">
    <source>
        <dbReference type="SAM" id="MobiDB-lite"/>
    </source>
</evidence>
<gene>
    <name evidence="3" type="ORF">GCM10007359_13560</name>
</gene>
<feature type="transmembrane region" description="Helical" evidence="2">
    <location>
        <begin position="240"/>
        <end position="262"/>
    </location>
</feature>
<evidence type="ECO:0000313" key="3">
    <source>
        <dbReference type="EMBL" id="GGH62876.1"/>
    </source>
</evidence>
<protein>
    <recommendedName>
        <fullName evidence="5">TIGR01906 family membrane protein</fullName>
    </recommendedName>
</protein>
<feature type="region of interest" description="Disordered" evidence="1">
    <location>
        <begin position="1"/>
        <end position="79"/>
    </location>
</feature>
<dbReference type="RefSeq" id="WP_188359611.1">
    <property type="nucleotide sequence ID" value="NZ_BMDC01000002.1"/>
</dbReference>
<dbReference type="AlphaFoldDB" id="A0A917IU24"/>
<dbReference type="Proteomes" id="UP000600171">
    <property type="component" value="Unassembled WGS sequence"/>
</dbReference>
<accession>A0A917IU24</accession>
<sequence>MAEGNEWEKLSPAISQRTTTADDLLSARRQERSGSVPAHDRDVLQDVVGAGESAQPVAASSSAPWTSAENQPGTSTAAEQPVATLAEVEEESLSRAEARQVAVADRPRWLGFRAFLIGLAVPILTLAVSVRAVATPLVLWGIYHRPGFPADSYGFSTEERMTFGSYGLDYILNFAPADYLSGLKTERGTNLFLTSEVQHMTEVKHVLLGSMIFALAVLLIALLASISLRKRAPGVLRKSLFGGAVSTLVIIAVLAVLAVLGWESFFTRFHELFFPQGNWQFRMSDTLIRLYPPQFWTDAAMLVALFTLLITVLLLVLTWPTKYRRELARRRAEERAELREKLSK</sequence>
<comment type="caution">
    <text evidence="3">The sequence shown here is derived from an EMBL/GenBank/DDBJ whole genome shotgun (WGS) entry which is preliminary data.</text>
</comment>
<evidence type="ECO:0000313" key="4">
    <source>
        <dbReference type="Proteomes" id="UP000600171"/>
    </source>
</evidence>
<feature type="compositionally biased region" description="Polar residues" evidence="1">
    <location>
        <begin position="65"/>
        <end position="78"/>
    </location>
</feature>
<proteinExistence type="predicted"/>
<keyword evidence="4" id="KW-1185">Reference proteome</keyword>